<keyword evidence="3" id="KW-0732">Signal</keyword>
<accession>A0ABT3JN46</accession>
<evidence type="ECO:0000256" key="1">
    <source>
        <dbReference type="ARBA" id="ARBA00004442"/>
    </source>
</evidence>
<evidence type="ECO:0000259" key="6">
    <source>
        <dbReference type="Pfam" id="PF07980"/>
    </source>
</evidence>
<dbReference type="Gene3D" id="1.25.40.390">
    <property type="match status" value="1"/>
</dbReference>
<dbReference type="InterPro" id="IPR012944">
    <property type="entry name" value="SusD_RagB_dom"/>
</dbReference>
<comment type="similarity">
    <text evidence="2">Belongs to the SusD family.</text>
</comment>
<feature type="domain" description="SusD-like N-terminal" evidence="7">
    <location>
        <begin position="37"/>
        <end position="252"/>
    </location>
</feature>
<evidence type="ECO:0000259" key="7">
    <source>
        <dbReference type="Pfam" id="PF14322"/>
    </source>
</evidence>
<dbReference type="PROSITE" id="PS51257">
    <property type="entry name" value="PROKAR_LIPOPROTEIN"/>
    <property type="match status" value="1"/>
</dbReference>
<organism evidence="8 9">
    <name type="scientific">Kaistella yananensis</name>
    <dbReference type="NCBI Taxonomy" id="2989820"/>
    <lineage>
        <taxon>Bacteria</taxon>
        <taxon>Pseudomonadati</taxon>
        <taxon>Bacteroidota</taxon>
        <taxon>Flavobacteriia</taxon>
        <taxon>Flavobacteriales</taxon>
        <taxon>Weeksellaceae</taxon>
        <taxon>Chryseobacterium group</taxon>
        <taxon>Kaistella</taxon>
    </lineage>
</organism>
<dbReference type="CDD" id="cd08977">
    <property type="entry name" value="SusD"/>
    <property type="match status" value="1"/>
</dbReference>
<dbReference type="EMBL" id="JAPCHZ010000002">
    <property type="protein sequence ID" value="MCW4451911.1"/>
    <property type="molecule type" value="Genomic_DNA"/>
</dbReference>
<dbReference type="RefSeq" id="WP_265144066.1">
    <property type="nucleotide sequence ID" value="NZ_JAPCHZ010000002.1"/>
</dbReference>
<dbReference type="Pfam" id="PF07980">
    <property type="entry name" value="SusD_RagB"/>
    <property type="match status" value="1"/>
</dbReference>
<name>A0ABT3JN46_9FLAO</name>
<dbReference type="SUPFAM" id="SSF48452">
    <property type="entry name" value="TPR-like"/>
    <property type="match status" value="1"/>
</dbReference>
<evidence type="ECO:0000313" key="8">
    <source>
        <dbReference type="EMBL" id="MCW4451911.1"/>
    </source>
</evidence>
<keyword evidence="5" id="KW-0998">Cell outer membrane</keyword>
<evidence type="ECO:0000256" key="5">
    <source>
        <dbReference type="ARBA" id="ARBA00023237"/>
    </source>
</evidence>
<keyword evidence="9" id="KW-1185">Reference proteome</keyword>
<evidence type="ECO:0000313" key="9">
    <source>
        <dbReference type="Proteomes" id="UP001209107"/>
    </source>
</evidence>
<dbReference type="Pfam" id="PF14322">
    <property type="entry name" value="SusD-like_3"/>
    <property type="match status" value="1"/>
</dbReference>
<keyword evidence="4" id="KW-0472">Membrane</keyword>
<feature type="domain" description="RagB/SusD" evidence="6">
    <location>
        <begin position="354"/>
        <end position="532"/>
    </location>
</feature>
<comment type="subcellular location">
    <subcellularLocation>
        <location evidence="1">Cell outer membrane</location>
    </subcellularLocation>
</comment>
<evidence type="ECO:0000256" key="3">
    <source>
        <dbReference type="ARBA" id="ARBA00022729"/>
    </source>
</evidence>
<gene>
    <name evidence="8" type="ORF">OK344_06770</name>
</gene>
<evidence type="ECO:0000256" key="4">
    <source>
        <dbReference type="ARBA" id="ARBA00023136"/>
    </source>
</evidence>
<protein>
    <submittedName>
        <fullName evidence="8">RagB/SusD family nutrient uptake outer membrane protein</fullName>
    </submittedName>
</protein>
<dbReference type="Proteomes" id="UP001209107">
    <property type="component" value="Unassembled WGS sequence"/>
</dbReference>
<dbReference type="InterPro" id="IPR033985">
    <property type="entry name" value="SusD-like_N"/>
</dbReference>
<dbReference type="InterPro" id="IPR011990">
    <property type="entry name" value="TPR-like_helical_dom_sf"/>
</dbReference>
<comment type="caution">
    <text evidence="8">The sequence shown here is derived from an EMBL/GenBank/DDBJ whole genome shotgun (WGS) entry which is preliminary data.</text>
</comment>
<sequence>MKNYNSKLTKSLKNLINVAGVSALLVTTTASCSEDRLDQQPFNQVQEETIFTSPALIEQAVMGVYNAAQRGDYAGQGRGYPFGAAYHQQNDMRGEDMVNTATFYQATYMSAINGSATLNNIYYWFDTYRLINRANLLIEGIDKAVAAGTVTAANTNNFKGEALFFRAISHFELLKHFSKPVHVTGSEHFDFGVPYMLKGSTNLQDALQNANVDRETVAASYIKVLADLDAAEGLLANKTNVYRISKEAAIAYKTIVKLHKRDWAGVIAEANKLDGKFSIETDPNTPWANNSGNRESIFSIQNSDTNNPTVNGALASMNIGRNLIAISPVIWNNTLWLATDKRRGENMVLTPPPAANGQPTAITGRKFTNKFKDAVNRTDASPIVRYAEVLLNRAEAKARLGDATYLNDLNAVRNRSLANPATEAYTAASFVTPVAQVNAILTEKRIEFIGEGKRWGDIHRLINDDLVPTTGIPQKFKNGMPLATDYKIGVPYVFGAGDITAIPYSDRRFLWPIPDGQVNVNTTLKNQQNKGW</sequence>
<proteinExistence type="inferred from homology"/>
<evidence type="ECO:0000256" key="2">
    <source>
        <dbReference type="ARBA" id="ARBA00006275"/>
    </source>
</evidence>
<reference evidence="8 9" key="1">
    <citation type="submission" date="2022-10" db="EMBL/GenBank/DDBJ databases">
        <title>Kaistella sp. BT-6-1-3.</title>
        <authorList>
            <person name="Ai J."/>
            <person name="Deng Z."/>
        </authorList>
    </citation>
    <scope>NUCLEOTIDE SEQUENCE [LARGE SCALE GENOMIC DNA]</scope>
    <source>
        <strain evidence="8 9">BT6-1-3</strain>
    </source>
</reference>